<dbReference type="GO" id="GO:0004252">
    <property type="term" value="F:serine-type endopeptidase activity"/>
    <property type="evidence" value="ECO:0007669"/>
    <property type="project" value="UniProtKB-UniRule"/>
</dbReference>
<evidence type="ECO:0000313" key="8">
    <source>
        <dbReference type="Proteomes" id="UP000186132"/>
    </source>
</evidence>
<dbReference type="GO" id="GO:0009003">
    <property type="term" value="F:signal peptidase activity"/>
    <property type="evidence" value="ECO:0007669"/>
    <property type="project" value="UniProtKB-EC"/>
</dbReference>
<dbReference type="EMBL" id="FQVU01000007">
    <property type="protein sequence ID" value="SHH56280.1"/>
    <property type="molecule type" value="Genomic_DNA"/>
</dbReference>
<keyword evidence="4 6" id="KW-0472">Membrane</keyword>
<dbReference type="NCBIfam" id="TIGR02228">
    <property type="entry name" value="sigpep_I_arch"/>
    <property type="match status" value="1"/>
</dbReference>
<evidence type="ECO:0000256" key="5">
    <source>
        <dbReference type="NCBIfam" id="TIGR02228"/>
    </source>
</evidence>
<evidence type="ECO:0000256" key="2">
    <source>
        <dbReference type="ARBA" id="ARBA00022692"/>
    </source>
</evidence>
<evidence type="ECO:0000256" key="3">
    <source>
        <dbReference type="ARBA" id="ARBA00022989"/>
    </source>
</evidence>
<sequence length="215" mass="22399">MRQSDDGHTRATGLHPRPGRVSVLVRVTSAALACATLLGFAAMVAAHAFLHVSARTVLTGSMRPTYQPGDMMLTVPRATRSLQVGQIAVLVPPGQPAPVAHRIVAITHDRGGRVVLHTRGDANPADDPWHAVPAGERVPVVIGHLPRIGRLAVALQGSWGRYVLVVLLGLGLTWGAVRRMLRDEHCTDCCPDCSPAGAVASEPGPGGAPTAATVG</sequence>
<keyword evidence="8" id="KW-1185">Reference proteome</keyword>
<dbReference type="InterPro" id="IPR001733">
    <property type="entry name" value="Peptidase_S26B"/>
</dbReference>
<dbReference type="InterPro" id="IPR036286">
    <property type="entry name" value="LexA/Signal_pep-like_sf"/>
</dbReference>
<comment type="subcellular location">
    <subcellularLocation>
        <location evidence="1">Membrane</location>
    </subcellularLocation>
</comment>
<dbReference type="EC" id="3.4.21.89" evidence="5"/>
<evidence type="ECO:0000256" key="6">
    <source>
        <dbReference type="SAM" id="Phobius"/>
    </source>
</evidence>
<gene>
    <name evidence="7" type="ORF">SAMN05443575_4091</name>
</gene>
<dbReference type="PANTHER" id="PTHR10806:SF6">
    <property type="entry name" value="SIGNAL PEPTIDASE COMPLEX CATALYTIC SUBUNIT SEC11"/>
    <property type="match status" value="1"/>
</dbReference>
<evidence type="ECO:0000313" key="7">
    <source>
        <dbReference type="EMBL" id="SHH56280.1"/>
    </source>
</evidence>
<dbReference type="GO" id="GO:0006465">
    <property type="term" value="P:signal peptide processing"/>
    <property type="evidence" value="ECO:0007669"/>
    <property type="project" value="UniProtKB-UniRule"/>
</dbReference>
<organism evidence="7 8">
    <name type="scientific">Jatrophihabitans endophyticus</name>
    <dbReference type="NCBI Taxonomy" id="1206085"/>
    <lineage>
        <taxon>Bacteria</taxon>
        <taxon>Bacillati</taxon>
        <taxon>Actinomycetota</taxon>
        <taxon>Actinomycetes</taxon>
        <taxon>Jatrophihabitantales</taxon>
        <taxon>Jatrophihabitantaceae</taxon>
        <taxon>Jatrophihabitans</taxon>
    </lineage>
</organism>
<dbReference type="AlphaFoldDB" id="A0A1M5U098"/>
<feature type="transmembrane region" description="Helical" evidence="6">
    <location>
        <begin position="21"/>
        <end position="50"/>
    </location>
</feature>
<dbReference type="STRING" id="1206085.SAMN05443575_4091"/>
<dbReference type="PRINTS" id="PR00728">
    <property type="entry name" value="SIGNALPTASE"/>
</dbReference>
<dbReference type="CDD" id="cd06530">
    <property type="entry name" value="S26_SPase_I"/>
    <property type="match status" value="1"/>
</dbReference>
<accession>A0A1M5U098</accession>
<evidence type="ECO:0000256" key="4">
    <source>
        <dbReference type="ARBA" id="ARBA00023136"/>
    </source>
</evidence>
<reference evidence="7 8" key="1">
    <citation type="submission" date="2016-11" db="EMBL/GenBank/DDBJ databases">
        <authorList>
            <person name="Jaros S."/>
            <person name="Januszkiewicz K."/>
            <person name="Wedrychowicz H."/>
        </authorList>
    </citation>
    <scope>NUCLEOTIDE SEQUENCE [LARGE SCALE GENOMIC DNA]</scope>
    <source>
        <strain evidence="7 8">DSM 45627</strain>
    </source>
</reference>
<name>A0A1M5U098_9ACTN</name>
<proteinExistence type="predicted"/>
<dbReference type="InterPro" id="IPR019533">
    <property type="entry name" value="Peptidase_S26"/>
</dbReference>
<dbReference type="GO" id="GO:0016020">
    <property type="term" value="C:membrane"/>
    <property type="evidence" value="ECO:0007669"/>
    <property type="project" value="UniProtKB-SubCell"/>
</dbReference>
<dbReference type="SUPFAM" id="SSF51306">
    <property type="entry name" value="LexA/Signal peptidase"/>
    <property type="match status" value="1"/>
</dbReference>
<dbReference type="PANTHER" id="PTHR10806">
    <property type="entry name" value="SIGNAL PEPTIDASE COMPLEX CATALYTIC SUBUNIT SEC11"/>
    <property type="match status" value="1"/>
</dbReference>
<protein>
    <recommendedName>
        <fullName evidence="5">Signal peptidase I</fullName>
        <ecNumber evidence="5">3.4.21.89</ecNumber>
    </recommendedName>
</protein>
<keyword evidence="3 6" id="KW-1133">Transmembrane helix</keyword>
<dbReference type="Proteomes" id="UP000186132">
    <property type="component" value="Unassembled WGS sequence"/>
</dbReference>
<evidence type="ECO:0000256" key="1">
    <source>
        <dbReference type="ARBA" id="ARBA00004370"/>
    </source>
</evidence>
<feature type="transmembrane region" description="Helical" evidence="6">
    <location>
        <begin position="159"/>
        <end position="177"/>
    </location>
</feature>
<keyword evidence="2 6" id="KW-0812">Transmembrane</keyword>